<feature type="compositionally biased region" description="Low complexity" evidence="3">
    <location>
        <begin position="34"/>
        <end position="59"/>
    </location>
</feature>
<evidence type="ECO:0000313" key="7">
    <source>
        <dbReference type="Proteomes" id="UP001595607"/>
    </source>
</evidence>
<evidence type="ECO:0000259" key="5">
    <source>
        <dbReference type="PROSITE" id="PS51352"/>
    </source>
</evidence>
<feature type="signal peptide" evidence="4">
    <location>
        <begin position="1"/>
        <end position="19"/>
    </location>
</feature>
<dbReference type="InterPro" id="IPR012336">
    <property type="entry name" value="Thioredoxin-like_fold"/>
</dbReference>
<comment type="similarity">
    <text evidence="2">Belongs to the thioredoxin family. DsbA subfamily.</text>
</comment>
<keyword evidence="7" id="KW-1185">Reference proteome</keyword>
<gene>
    <name evidence="6" type="ORF">ACFONP_01410</name>
</gene>
<dbReference type="PANTHER" id="PTHR13887:SF56">
    <property type="entry name" value="THIOREDOXIN-LIKE REDUCTASE RV2466C"/>
    <property type="match status" value="1"/>
</dbReference>
<feature type="region of interest" description="Disordered" evidence="3">
    <location>
        <begin position="27"/>
        <end position="59"/>
    </location>
</feature>
<protein>
    <submittedName>
        <fullName evidence="6">DsbA family protein</fullName>
    </submittedName>
</protein>
<keyword evidence="4" id="KW-0732">Signal</keyword>
<feature type="chain" id="PRO_5045809262" evidence="4">
    <location>
        <begin position="20"/>
        <end position="244"/>
    </location>
</feature>
<evidence type="ECO:0000256" key="3">
    <source>
        <dbReference type="SAM" id="MobiDB-lite"/>
    </source>
</evidence>
<dbReference type="EMBL" id="JBHRVA010000002">
    <property type="protein sequence ID" value="MFC3301387.1"/>
    <property type="molecule type" value="Genomic_DNA"/>
</dbReference>
<feature type="domain" description="Thioredoxin" evidence="5">
    <location>
        <begin position="47"/>
        <end position="180"/>
    </location>
</feature>
<dbReference type="SUPFAM" id="SSF52833">
    <property type="entry name" value="Thioredoxin-like"/>
    <property type="match status" value="1"/>
</dbReference>
<reference evidence="7" key="1">
    <citation type="journal article" date="2019" name="Int. J. Syst. Evol. Microbiol.">
        <title>The Global Catalogue of Microorganisms (GCM) 10K type strain sequencing project: providing services to taxonomists for standard genome sequencing and annotation.</title>
        <authorList>
            <consortium name="The Broad Institute Genomics Platform"/>
            <consortium name="The Broad Institute Genome Sequencing Center for Infectious Disease"/>
            <person name="Wu L."/>
            <person name="Ma J."/>
        </authorList>
    </citation>
    <scope>NUCLEOTIDE SEQUENCE [LARGE SCALE GENOMIC DNA]</scope>
    <source>
        <strain evidence="7">KCTC 22245</strain>
    </source>
</reference>
<evidence type="ECO:0000256" key="1">
    <source>
        <dbReference type="ARBA" id="ARBA00003565"/>
    </source>
</evidence>
<comment type="function">
    <text evidence="1">May be required for disulfide bond formation in some proteins.</text>
</comment>
<dbReference type="RefSeq" id="WP_189572301.1">
    <property type="nucleotide sequence ID" value="NZ_BMXU01000001.1"/>
</dbReference>
<dbReference type="PANTHER" id="PTHR13887">
    <property type="entry name" value="GLUTATHIONE S-TRANSFERASE KAPPA"/>
    <property type="match status" value="1"/>
</dbReference>
<comment type="caution">
    <text evidence="6">The sequence shown here is derived from an EMBL/GenBank/DDBJ whole genome shotgun (WGS) entry which is preliminary data.</text>
</comment>
<evidence type="ECO:0000313" key="6">
    <source>
        <dbReference type="EMBL" id="MFC3301387.1"/>
    </source>
</evidence>
<organism evidence="6 7">
    <name type="scientific">Parvularcula lutaonensis</name>
    <dbReference type="NCBI Taxonomy" id="491923"/>
    <lineage>
        <taxon>Bacteria</taxon>
        <taxon>Pseudomonadati</taxon>
        <taxon>Pseudomonadota</taxon>
        <taxon>Alphaproteobacteria</taxon>
        <taxon>Parvularculales</taxon>
        <taxon>Parvularculaceae</taxon>
        <taxon>Parvularcula</taxon>
    </lineage>
</organism>
<evidence type="ECO:0000256" key="4">
    <source>
        <dbReference type="SAM" id="SignalP"/>
    </source>
</evidence>
<dbReference type="PROSITE" id="PS51352">
    <property type="entry name" value="THIOREDOXIN_2"/>
    <property type="match status" value="1"/>
</dbReference>
<sequence>MTRNQFRLALIAAGSAVLAACGGGDDAASDAAEETAAPAAETSAEAPAETAAAQPQTIAAPEGSMAAEEMVIGDPDAPLTVIEYASVTCPGCAAFHERVFPTIKEEFVDTGKVKFVYREFPTPPERLAFAGFILARCAATNAGPEAYYGMVDALYKRQQSWVRGPNTGEELRNIAAQAGLAGEQFDQCFQREDIRDAIIENVEMGREAGLRGTPSFIIDGKQVDLTFDPERASEILQAEVDKRS</sequence>
<dbReference type="InterPro" id="IPR013766">
    <property type="entry name" value="Thioredoxin_domain"/>
</dbReference>
<dbReference type="InterPro" id="IPR036249">
    <property type="entry name" value="Thioredoxin-like_sf"/>
</dbReference>
<dbReference type="Proteomes" id="UP001595607">
    <property type="component" value="Unassembled WGS sequence"/>
</dbReference>
<proteinExistence type="inferred from homology"/>
<dbReference type="Pfam" id="PF13462">
    <property type="entry name" value="Thioredoxin_4"/>
    <property type="match status" value="1"/>
</dbReference>
<dbReference type="PROSITE" id="PS51257">
    <property type="entry name" value="PROKAR_LIPOPROTEIN"/>
    <property type="match status" value="1"/>
</dbReference>
<name>A0ABV7M8W9_9PROT</name>
<dbReference type="Gene3D" id="3.40.30.10">
    <property type="entry name" value="Glutaredoxin"/>
    <property type="match status" value="1"/>
</dbReference>
<evidence type="ECO:0000256" key="2">
    <source>
        <dbReference type="ARBA" id="ARBA00005791"/>
    </source>
</evidence>
<accession>A0ABV7M8W9</accession>